<evidence type="ECO:0000313" key="2">
    <source>
        <dbReference type="EMBL" id="MPL71737.1"/>
    </source>
</evidence>
<reference evidence="2" key="1">
    <citation type="submission" date="2019-08" db="EMBL/GenBank/DDBJ databases">
        <authorList>
            <person name="Kucharzyk K."/>
            <person name="Murdoch R.W."/>
            <person name="Higgins S."/>
            <person name="Loffler F."/>
        </authorList>
    </citation>
    <scope>NUCLEOTIDE SEQUENCE</scope>
</reference>
<dbReference type="InterPro" id="IPR036411">
    <property type="entry name" value="TorD-like_sf"/>
</dbReference>
<dbReference type="InterPro" id="IPR020945">
    <property type="entry name" value="DMSO/NO3_reduct_chaperone"/>
</dbReference>
<keyword evidence="1" id="KW-0143">Chaperone</keyword>
<proteinExistence type="predicted"/>
<dbReference type="PANTHER" id="PTHR34227:SF1">
    <property type="entry name" value="DIMETHYL SULFOXIDE REDUCTASE CHAPERONE-RELATED"/>
    <property type="match status" value="1"/>
</dbReference>
<dbReference type="SUPFAM" id="SSF89155">
    <property type="entry name" value="TorD-like"/>
    <property type="match status" value="1"/>
</dbReference>
<dbReference type="Gene3D" id="1.10.3480.10">
    <property type="entry name" value="TorD-like"/>
    <property type="match status" value="1"/>
</dbReference>
<comment type="caution">
    <text evidence="2">The sequence shown here is derived from an EMBL/GenBank/DDBJ whole genome shotgun (WGS) entry which is preliminary data.</text>
</comment>
<dbReference type="InterPro" id="IPR050289">
    <property type="entry name" value="TorD/DmsD_chaperones"/>
</dbReference>
<evidence type="ECO:0000256" key="1">
    <source>
        <dbReference type="ARBA" id="ARBA00023186"/>
    </source>
</evidence>
<dbReference type="PANTHER" id="PTHR34227">
    <property type="entry name" value="CHAPERONE PROTEIN YCDY"/>
    <property type="match status" value="1"/>
</dbReference>
<sequence>MMKIAPNDGIAIVLANRHYLYGLLQHTFGNEPSSPLFDAVTSDHTRDALGLWLNEDESDLSDYLSLLAEVKAALAKDREKTLDRLKGEYTALFIGPDKLPAPPWESVYRSEERIIFQESTLKVRRAYLEYEFLPANYPHEADDHLAMELDFMAHLSKMTLERFEEEEYAEVSRLLSSQKEFLEEHLLAWITDFSREIQNSRTHYFYPRLAVLTEQILQVDKAVIQEVMASLGI</sequence>
<organism evidence="2">
    <name type="scientific">bioreactor metagenome</name>
    <dbReference type="NCBI Taxonomy" id="1076179"/>
    <lineage>
        <taxon>unclassified sequences</taxon>
        <taxon>metagenomes</taxon>
        <taxon>ecological metagenomes</taxon>
    </lineage>
</organism>
<protein>
    <submittedName>
        <fullName evidence="2">Tat proofreading chaperone DmsD</fullName>
    </submittedName>
</protein>
<dbReference type="Pfam" id="PF02613">
    <property type="entry name" value="Nitrate_red_del"/>
    <property type="match status" value="1"/>
</dbReference>
<dbReference type="EMBL" id="VSSQ01000061">
    <property type="protein sequence ID" value="MPL71737.1"/>
    <property type="molecule type" value="Genomic_DNA"/>
</dbReference>
<accession>A0A644TZ62</accession>
<dbReference type="AlphaFoldDB" id="A0A644TZ62"/>
<name>A0A644TZ62_9ZZZZ</name>
<gene>
    <name evidence="2" type="primary">dmsD_6</name>
    <name evidence="2" type="ORF">SDC9_17515</name>
</gene>